<evidence type="ECO:0000256" key="1">
    <source>
        <dbReference type="ARBA" id="ARBA00004651"/>
    </source>
</evidence>
<evidence type="ECO:0000256" key="7">
    <source>
        <dbReference type="ARBA" id="ARBA00023122"/>
    </source>
</evidence>
<dbReference type="Gene3D" id="3.30.465.10">
    <property type="match status" value="1"/>
</dbReference>
<dbReference type="InterPro" id="IPR000644">
    <property type="entry name" value="CBS_dom"/>
</dbReference>
<evidence type="ECO:0000256" key="4">
    <source>
        <dbReference type="ARBA" id="ARBA00022692"/>
    </source>
</evidence>
<dbReference type="RefSeq" id="WP_091239648.1">
    <property type="nucleotide sequence ID" value="NZ_FNIR01000002.1"/>
</dbReference>
<dbReference type="InterPro" id="IPR036318">
    <property type="entry name" value="FAD-bd_PCMH-like_sf"/>
</dbReference>
<gene>
    <name evidence="13" type="ORF">SAMN05660199_00642</name>
</gene>
<evidence type="ECO:0000256" key="10">
    <source>
        <dbReference type="PROSITE-ProRule" id="PRU01193"/>
    </source>
</evidence>
<evidence type="ECO:0000259" key="12">
    <source>
        <dbReference type="PROSITE" id="PS51846"/>
    </source>
</evidence>
<evidence type="ECO:0000313" key="13">
    <source>
        <dbReference type="EMBL" id="SDN77119.1"/>
    </source>
</evidence>
<dbReference type="OrthoDB" id="110231at2"/>
<dbReference type="GO" id="GO:0005886">
    <property type="term" value="C:plasma membrane"/>
    <property type="evidence" value="ECO:0007669"/>
    <property type="project" value="UniProtKB-SubCell"/>
</dbReference>
<dbReference type="Proteomes" id="UP000199088">
    <property type="component" value="Unassembled WGS sequence"/>
</dbReference>
<dbReference type="GO" id="GO:0050660">
    <property type="term" value="F:flavin adenine dinucleotide binding"/>
    <property type="evidence" value="ECO:0007669"/>
    <property type="project" value="InterPro"/>
</dbReference>
<dbReference type="AlphaFoldDB" id="A0A1H0E446"/>
<dbReference type="Pfam" id="PF01595">
    <property type="entry name" value="CNNM"/>
    <property type="match status" value="1"/>
</dbReference>
<keyword evidence="3" id="KW-1003">Cell membrane</keyword>
<dbReference type="PROSITE" id="PS51371">
    <property type="entry name" value="CBS"/>
    <property type="match status" value="2"/>
</dbReference>
<dbReference type="STRING" id="1052260.SAMN05660199_00642"/>
<dbReference type="PANTHER" id="PTHR43099">
    <property type="entry name" value="UPF0053 PROTEIN YRKA"/>
    <property type="match status" value="1"/>
</dbReference>
<dbReference type="InterPro" id="IPR002550">
    <property type="entry name" value="CNNM"/>
</dbReference>
<dbReference type="SUPFAM" id="SSF56176">
    <property type="entry name" value="FAD-binding/transporter-associated domain-like"/>
    <property type="match status" value="1"/>
</dbReference>
<comment type="similarity">
    <text evidence="2">Belongs to the UPF0053 family.</text>
</comment>
<protein>
    <submittedName>
        <fullName evidence="13">Hemolysin, contains CBS domains</fullName>
    </submittedName>
</protein>
<dbReference type="SMART" id="SM01091">
    <property type="entry name" value="CorC_HlyC"/>
    <property type="match status" value="1"/>
</dbReference>
<dbReference type="EMBL" id="FNIR01000002">
    <property type="protein sequence ID" value="SDN77119.1"/>
    <property type="molecule type" value="Genomic_DNA"/>
</dbReference>
<keyword evidence="6 10" id="KW-1133">Transmembrane helix</keyword>
<evidence type="ECO:0000256" key="6">
    <source>
        <dbReference type="ARBA" id="ARBA00022989"/>
    </source>
</evidence>
<dbReference type="SUPFAM" id="SSF54631">
    <property type="entry name" value="CBS-domain pair"/>
    <property type="match status" value="1"/>
</dbReference>
<sequence>MIEWLLVLVGIVMIAGCAAFVAFEFSLVTVDRATVERQVADGDKGSEGVLAALRTLSTQLSGAQLGITVTNLAVGFVAEPSIAALLQGPLGALGLGEAAARSVSITLALVLATALTMVFGELVPKNIALSEPLRTARAVSGFQRGFTRSTALVIRALNGWANAILMRLFKVEPQEELASARSAEELTSLVRRSGSQGTLEATTAQLLTRSLAFGELRASDVATRRLQMTTIPADAAVSAVLDAARESGHSRFPVVGDGVDDVVGLVHVKHALAVPRPDRRTTAVAAVMVPALHVPTSRRLDDLLTDLRQGSLQMAVLVDEYGGTDGVVTVEDLVEELVGEVADEHDEPEVPGLTDLGDGTWSLSGLLRPDEVREATALQVPDDHSYETLGGLVLRQLGRMPEVGDRVEVMRELPPELADDVDDETGLGGVWLEVVSLEGSRVDRLLVGEIPATGEDTEPAAAVEEANR</sequence>
<evidence type="ECO:0000256" key="9">
    <source>
        <dbReference type="PROSITE-ProRule" id="PRU00703"/>
    </source>
</evidence>
<keyword evidence="4 10" id="KW-0812">Transmembrane</keyword>
<dbReference type="InterPro" id="IPR046342">
    <property type="entry name" value="CBS_dom_sf"/>
</dbReference>
<dbReference type="Gene3D" id="3.10.580.10">
    <property type="entry name" value="CBS-domain"/>
    <property type="match status" value="1"/>
</dbReference>
<dbReference type="InterPro" id="IPR005170">
    <property type="entry name" value="Transptr-assoc_dom"/>
</dbReference>
<keyword evidence="5" id="KW-0677">Repeat</keyword>
<organism evidence="13 14">
    <name type="scientific">Klenkia soli</name>
    <dbReference type="NCBI Taxonomy" id="1052260"/>
    <lineage>
        <taxon>Bacteria</taxon>
        <taxon>Bacillati</taxon>
        <taxon>Actinomycetota</taxon>
        <taxon>Actinomycetes</taxon>
        <taxon>Geodermatophilales</taxon>
        <taxon>Geodermatophilaceae</taxon>
        <taxon>Klenkia</taxon>
    </lineage>
</organism>
<dbReference type="PANTHER" id="PTHR43099:SF6">
    <property type="entry name" value="UPF0053 PROTEIN RV1842C"/>
    <property type="match status" value="1"/>
</dbReference>
<comment type="subcellular location">
    <subcellularLocation>
        <location evidence="1">Cell membrane</location>
        <topology evidence="1">Multi-pass membrane protein</topology>
    </subcellularLocation>
</comment>
<feature type="domain" description="CBS" evidence="11">
    <location>
        <begin position="287"/>
        <end position="347"/>
    </location>
</feature>
<feature type="domain" description="CNNM transmembrane" evidence="12">
    <location>
        <begin position="1"/>
        <end position="203"/>
    </location>
</feature>
<dbReference type="CDD" id="cd04590">
    <property type="entry name" value="CBS_pair_CorC_HlyC_assoc"/>
    <property type="match status" value="1"/>
</dbReference>
<dbReference type="Pfam" id="PF00571">
    <property type="entry name" value="CBS"/>
    <property type="match status" value="1"/>
</dbReference>
<dbReference type="PROSITE" id="PS51846">
    <property type="entry name" value="CNNM"/>
    <property type="match status" value="1"/>
</dbReference>
<dbReference type="InterPro" id="IPR051676">
    <property type="entry name" value="UPF0053_domain"/>
</dbReference>
<keyword evidence="7 9" id="KW-0129">CBS domain</keyword>
<keyword evidence="14" id="KW-1185">Reference proteome</keyword>
<evidence type="ECO:0000313" key="14">
    <source>
        <dbReference type="Proteomes" id="UP000199088"/>
    </source>
</evidence>
<proteinExistence type="inferred from homology"/>
<evidence type="ECO:0000256" key="2">
    <source>
        <dbReference type="ARBA" id="ARBA00006337"/>
    </source>
</evidence>
<dbReference type="InterPro" id="IPR044751">
    <property type="entry name" value="Ion_transp-like_CBS"/>
</dbReference>
<dbReference type="Pfam" id="PF03471">
    <property type="entry name" value="CorC_HlyC"/>
    <property type="match status" value="1"/>
</dbReference>
<accession>A0A1H0E446</accession>
<reference evidence="14" key="1">
    <citation type="submission" date="2016-10" db="EMBL/GenBank/DDBJ databases">
        <authorList>
            <person name="Varghese N."/>
            <person name="Submissions S."/>
        </authorList>
    </citation>
    <scope>NUCLEOTIDE SEQUENCE [LARGE SCALE GENOMIC DNA]</scope>
    <source>
        <strain evidence="14">DSM 45843</strain>
    </source>
</reference>
<evidence type="ECO:0000259" key="11">
    <source>
        <dbReference type="PROSITE" id="PS51371"/>
    </source>
</evidence>
<dbReference type="InterPro" id="IPR016169">
    <property type="entry name" value="FAD-bd_PCMH_sub2"/>
</dbReference>
<evidence type="ECO:0000256" key="3">
    <source>
        <dbReference type="ARBA" id="ARBA00022475"/>
    </source>
</evidence>
<keyword evidence="8 10" id="KW-0472">Membrane</keyword>
<evidence type="ECO:0000256" key="5">
    <source>
        <dbReference type="ARBA" id="ARBA00022737"/>
    </source>
</evidence>
<name>A0A1H0E446_9ACTN</name>
<feature type="domain" description="CBS" evidence="11">
    <location>
        <begin position="222"/>
        <end position="282"/>
    </location>
</feature>
<dbReference type="FunFam" id="3.10.580.10:FF:000002">
    <property type="entry name" value="Magnesium/cobalt efflux protein CorC"/>
    <property type="match status" value="1"/>
</dbReference>
<evidence type="ECO:0000256" key="8">
    <source>
        <dbReference type="ARBA" id="ARBA00023136"/>
    </source>
</evidence>